<dbReference type="SUPFAM" id="SSF53254">
    <property type="entry name" value="Phosphoglycerate mutase-like"/>
    <property type="match status" value="1"/>
</dbReference>
<organism evidence="1 2">
    <name type="scientific">Chitinibacter fontanus</name>
    <dbReference type="NCBI Taxonomy" id="1737446"/>
    <lineage>
        <taxon>Bacteria</taxon>
        <taxon>Pseudomonadati</taxon>
        <taxon>Pseudomonadota</taxon>
        <taxon>Betaproteobacteria</taxon>
        <taxon>Neisseriales</taxon>
        <taxon>Chitinibacteraceae</taxon>
        <taxon>Chitinibacter</taxon>
    </lineage>
</organism>
<dbReference type="Gene3D" id="3.40.50.1240">
    <property type="entry name" value="Phosphoglycerate mutase-like"/>
    <property type="match status" value="1"/>
</dbReference>
<dbReference type="PANTHER" id="PTHR48100:SF1">
    <property type="entry name" value="HISTIDINE PHOSPHATASE FAMILY PROTEIN-RELATED"/>
    <property type="match status" value="1"/>
</dbReference>
<dbReference type="Pfam" id="PF00300">
    <property type="entry name" value="His_Phos_1"/>
    <property type="match status" value="1"/>
</dbReference>
<dbReference type="AlphaFoldDB" id="A0A7D5V9Z9"/>
<accession>A0A7D5V9Z9</accession>
<dbReference type="KEGG" id="cfon:HZU75_09545"/>
<dbReference type="RefSeq" id="WP_180305864.1">
    <property type="nucleotide sequence ID" value="NZ_CP058952.1"/>
</dbReference>
<evidence type="ECO:0000313" key="2">
    <source>
        <dbReference type="Proteomes" id="UP000510822"/>
    </source>
</evidence>
<dbReference type="InterPro" id="IPR050275">
    <property type="entry name" value="PGM_Phosphatase"/>
</dbReference>
<dbReference type="GO" id="GO:0005737">
    <property type="term" value="C:cytoplasm"/>
    <property type="evidence" value="ECO:0007669"/>
    <property type="project" value="TreeGrafter"/>
</dbReference>
<dbReference type="PANTHER" id="PTHR48100">
    <property type="entry name" value="BROAD-SPECIFICITY PHOSPHATASE YOR283W-RELATED"/>
    <property type="match status" value="1"/>
</dbReference>
<gene>
    <name evidence="1" type="ORF">HZU75_09545</name>
</gene>
<dbReference type="InterPro" id="IPR029033">
    <property type="entry name" value="His_PPase_superfam"/>
</dbReference>
<dbReference type="EMBL" id="CP058952">
    <property type="protein sequence ID" value="QLI81756.1"/>
    <property type="molecule type" value="Genomic_DNA"/>
</dbReference>
<sequence length="230" mass="25695">MACRLTLIRHGEAQGASEAVFGQTNPPLSALGQVQLQTRWRMLSAQPVDAIASSTLARCADFALDCAQQLQVPLHLDHGFQEIHLGCIDGKPKAEWTPEDHTHWDNWQGNPRQHPLPNGEGWDEFQKRVIAALDGWFAQGEAEHRVLIAHQGTIKVILLAVFNLPAERHQQFWLSTAGAVTLWWDEHYPPCCWSYRILWRPTDACSVRLASAGTGHSIFNPFADPANQAV</sequence>
<proteinExistence type="predicted"/>
<evidence type="ECO:0000313" key="1">
    <source>
        <dbReference type="EMBL" id="QLI81756.1"/>
    </source>
</evidence>
<keyword evidence="2" id="KW-1185">Reference proteome</keyword>
<reference evidence="1 2" key="1">
    <citation type="journal article" date="2016" name="Int. J. Syst. Evol. Microbiol.">
        <title>Chitinibacter fontanus sp. nov., isolated from a spring.</title>
        <authorList>
            <person name="Sheu S.Y."/>
            <person name="Li Y.S."/>
            <person name="Young C.C."/>
            <person name="Chen W.M."/>
        </authorList>
    </citation>
    <scope>NUCLEOTIDE SEQUENCE [LARGE SCALE GENOMIC DNA]</scope>
    <source>
        <strain evidence="1 2">STM-7</strain>
    </source>
</reference>
<dbReference type="InterPro" id="IPR013078">
    <property type="entry name" value="His_Pase_superF_clade-1"/>
</dbReference>
<protein>
    <submittedName>
        <fullName evidence="1">Histidine phosphatase family protein</fullName>
    </submittedName>
</protein>
<dbReference type="GO" id="GO:0016791">
    <property type="term" value="F:phosphatase activity"/>
    <property type="evidence" value="ECO:0007669"/>
    <property type="project" value="TreeGrafter"/>
</dbReference>
<dbReference type="CDD" id="cd07067">
    <property type="entry name" value="HP_PGM_like"/>
    <property type="match status" value="1"/>
</dbReference>
<dbReference type="SMART" id="SM00855">
    <property type="entry name" value="PGAM"/>
    <property type="match status" value="1"/>
</dbReference>
<name>A0A7D5V9Z9_9NEIS</name>
<dbReference type="Proteomes" id="UP000510822">
    <property type="component" value="Chromosome"/>
</dbReference>